<comment type="caution">
    <text evidence="2">The sequence shown here is derived from an EMBL/GenBank/DDBJ whole genome shotgun (WGS) entry which is preliminary data.</text>
</comment>
<feature type="region of interest" description="Disordered" evidence="1">
    <location>
        <begin position="25"/>
        <end position="51"/>
    </location>
</feature>
<dbReference type="Proteomes" id="UP000187001">
    <property type="component" value="Unassembled WGS sequence"/>
</dbReference>
<dbReference type="EMBL" id="MBER01000174">
    <property type="protein sequence ID" value="OMC33965.1"/>
    <property type="molecule type" value="Genomic_DNA"/>
</dbReference>
<dbReference type="AlphaFoldDB" id="A0ABD6QD33"/>
<protein>
    <submittedName>
        <fullName evidence="2">Uncharacterized protein</fullName>
    </submittedName>
</protein>
<reference evidence="2 3" key="1">
    <citation type="submission" date="2016-07" db="EMBL/GenBank/DDBJ databases">
        <authorList>
            <person name="Sutton G."/>
            <person name="Brinkac L."/>
            <person name="Sanka R."/>
            <person name="Adams M."/>
            <person name="Lau E."/>
            <person name="Kumar A."/>
            <person name="Macaden R."/>
        </authorList>
    </citation>
    <scope>NUCLEOTIDE SEQUENCE [LARGE SCALE GENOMIC DNA]</scope>
    <source>
        <strain evidence="2 3">GA-0871</strain>
    </source>
</reference>
<organism evidence="2 3">
    <name type="scientific">Mycolicibacterium fortuitum</name>
    <name type="common">Mycobacterium fortuitum</name>
    <dbReference type="NCBI Taxonomy" id="1766"/>
    <lineage>
        <taxon>Bacteria</taxon>
        <taxon>Bacillati</taxon>
        <taxon>Actinomycetota</taxon>
        <taxon>Actinomycetes</taxon>
        <taxon>Mycobacteriales</taxon>
        <taxon>Mycobacteriaceae</taxon>
        <taxon>Mycolicibacterium</taxon>
    </lineage>
</organism>
<accession>A0ABD6QD33</accession>
<sequence length="145" mass="15871">MSFCRAFTVGTRDVDLLDEQFPDDTTSSAVGLRHSHTPGEVSDEPLESPSPGAFPFGLSEELLRGHVIAYAALAGIDLAEAADSLRHVAELIDPRGPVREDDLSAHITAIRNAWRERWQGGETNALTLSDEIARDLVSDYRITKK</sequence>
<name>A0ABD6QD33_MYCFO</name>
<gene>
    <name evidence="2" type="ORF">A5742_14285</name>
</gene>
<evidence type="ECO:0000313" key="3">
    <source>
        <dbReference type="Proteomes" id="UP000187001"/>
    </source>
</evidence>
<evidence type="ECO:0000313" key="2">
    <source>
        <dbReference type="EMBL" id="OMC33965.1"/>
    </source>
</evidence>
<evidence type="ECO:0000256" key="1">
    <source>
        <dbReference type="SAM" id="MobiDB-lite"/>
    </source>
</evidence>
<proteinExistence type="predicted"/>